<proteinExistence type="predicted"/>
<protein>
    <submittedName>
        <fullName evidence="3">DUF3592 domain-containing protein</fullName>
    </submittedName>
</protein>
<dbReference type="RefSeq" id="WP_179241747.1">
    <property type="nucleotide sequence ID" value="NZ_CP058595.1"/>
</dbReference>
<dbReference type="Proteomes" id="UP000509302">
    <property type="component" value="Chromosome"/>
</dbReference>
<organism evidence="3 4">
    <name type="scientific">Costertonia aggregata</name>
    <dbReference type="NCBI Taxonomy" id="343403"/>
    <lineage>
        <taxon>Bacteria</taxon>
        <taxon>Pseudomonadati</taxon>
        <taxon>Bacteroidota</taxon>
        <taxon>Flavobacteriia</taxon>
        <taxon>Flavobacteriales</taxon>
        <taxon>Flavobacteriaceae</taxon>
        <taxon>Costertonia</taxon>
    </lineage>
</organism>
<evidence type="ECO:0000259" key="2">
    <source>
        <dbReference type="Pfam" id="PF12158"/>
    </source>
</evidence>
<dbReference type="KEGG" id="cagg:HYG79_08900"/>
<dbReference type="EMBL" id="CP058595">
    <property type="protein sequence ID" value="QLG45458.1"/>
    <property type="molecule type" value="Genomic_DNA"/>
</dbReference>
<accession>A0A7H9APV2</accession>
<keyword evidence="1" id="KW-0472">Membrane</keyword>
<dbReference type="InterPro" id="IPR021994">
    <property type="entry name" value="DUF3592"/>
</dbReference>
<sequence>MGWIIFYLFLFLIGTFLAYHAFTNYKKTQNLLQKGIRATATVTQFHTHQSDGSTMYTPVFEFTDRSQTKISFKSGISSSPPAYKIGDKVKIVYDRTKPEKAKTISFWGLYRWSVILFMIAAPFLIIGGSYLLYASR</sequence>
<evidence type="ECO:0000313" key="3">
    <source>
        <dbReference type="EMBL" id="QLG45458.1"/>
    </source>
</evidence>
<feature type="domain" description="DUF3592" evidence="2">
    <location>
        <begin position="39"/>
        <end position="103"/>
    </location>
</feature>
<gene>
    <name evidence="3" type="ORF">HYG79_08900</name>
</gene>
<dbReference type="AlphaFoldDB" id="A0A7H9APV2"/>
<keyword evidence="1" id="KW-0812">Transmembrane</keyword>
<evidence type="ECO:0000313" key="4">
    <source>
        <dbReference type="Proteomes" id="UP000509302"/>
    </source>
</evidence>
<dbReference type="Pfam" id="PF12158">
    <property type="entry name" value="DUF3592"/>
    <property type="match status" value="1"/>
</dbReference>
<feature type="transmembrane region" description="Helical" evidence="1">
    <location>
        <begin position="6"/>
        <end position="25"/>
    </location>
</feature>
<keyword evidence="4" id="KW-1185">Reference proteome</keyword>
<keyword evidence="1" id="KW-1133">Transmembrane helix</keyword>
<reference evidence="3 4" key="1">
    <citation type="journal article" date="2006" name="Int. J. Syst. Evol. Microbiol.">
        <title>Costertonia aggregata gen. nov., sp. nov., a mesophilic marine bacterium of the family Flavobacteriaceae, isolated from a mature biofilm.</title>
        <authorList>
            <person name="Kwon K.K."/>
            <person name="Lee Y.K."/>
            <person name="Lee H.K."/>
        </authorList>
    </citation>
    <scope>NUCLEOTIDE SEQUENCE [LARGE SCALE GENOMIC DNA]</scope>
    <source>
        <strain evidence="3 4">KCCM 42265</strain>
    </source>
</reference>
<evidence type="ECO:0000256" key="1">
    <source>
        <dbReference type="SAM" id="Phobius"/>
    </source>
</evidence>
<feature type="transmembrane region" description="Helical" evidence="1">
    <location>
        <begin position="109"/>
        <end position="133"/>
    </location>
</feature>
<name>A0A7H9APV2_9FLAO</name>